<evidence type="ECO:0000256" key="1">
    <source>
        <dbReference type="SAM" id="MobiDB-lite"/>
    </source>
</evidence>
<proteinExistence type="predicted"/>
<accession>A0A0C4EGK1</accession>
<dbReference type="EnsemblFungi" id="MAPG_11956T0">
    <property type="protein sequence ID" value="MAPG_11956T0"/>
    <property type="gene ID" value="MAPG_11956"/>
</dbReference>
<evidence type="ECO:0000313" key="4">
    <source>
        <dbReference type="Proteomes" id="UP000011715"/>
    </source>
</evidence>
<dbReference type="EMBL" id="GL877058">
    <property type="protein sequence ID" value="KLU93017.1"/>
    <property type="molecule type" value="Genomic_DNA"/>
</dbReference>
<reference evidence="3" key="5">
    <citation type="submission" date="2015-06" db="UniProtKB">
        <authorList>
            <consortium name="EnsemblFungi"/>
        </authorList>
    </citation>
    <scope>IDENTIFICATION</scope>
    <source>
        <strain evidence="3">ATCC 64411</strain>
    </source>
</reference>
<organism evidence="3 4">
    <name type="scientific">Magnaporthiopsis poae (strain ATCC 64411 / 73-15)</name>
    <name type="common">Kentucky bluegrass fungus</name>
    <name type="synonym">Magnaporthe poae</name>
    <dbReference type="NCBI Taxonomy" id="644358"/>
    <lineage>
        <taxon>Eukaryota</taxon>
        <taxon>Fungi</taxon>
        <taxon>Dikarya</taxon>
        <taxon>Ascomycota</taxon>
        <taxon>Pezizomycotina</taxon>
        <taxon>Sordariomycetes</taxon>
        <taxon>Sordariomycetidae</taxon>
        <taxon>Magnaporthales</taxon>
        <taxon>Magnaporthaceae</taxon>
        <taxon>Magnaporthiopsis</taxon>
    </lineage>
</organism>
<reference evidence="2" key="2">
    <citation type="submission" date="2010-05" db="EMBL/GenBank/DDBJ databases">
        <title>The Genome Sequence of Magnaporthe poae strain ATCC 64411.</title>
        <authorList>
            <consortium name="The Broad Institute Genome Sequencing Platform"/>
            <consortium name="Broad Institute Genome Sequencing Center for Infectious Disease"/>
            <person name="Ma L.-J."/>
            <person name="Dead R."/>
            <person name="Young S."/>
            <person name="Zeng Q."/>
            <person name="Koehrsen M."/>
            <person name="Alvarado L."/>
            <person name="Berlin A."/>
            <person name="Chapman S.B."/>
            <person name="Chen Z."/>
            <person name="Freedman E."/>
            <person name="Gellesch M."/>
            <person name="Goldberg J."/>
            <person name="Griggs A."/>
            <person name="Gujja S."/>
            <person name="Heilman E.R."/>
            <person name="Heiman D."/>
            <person name="Hepburn T."/>
            <person name="Howarth C."/>
            <person name="Jen D."/>
            <person name="Larson L."/>
            <person name="Mehta T."/>
            <person name="Neiman D."/>
            <person name="Pearson M."/>
            <person name="Roberts A."/>
            <person name="Saif S."/>
            <person name="Shea T."/>
            <person name="Shenoy N."/>
            <person name="Sisk P."/>
            <person name="Stolte C."/>
            <person name="Sykes S."/>
            <person name="Walk T."/>
            <person name="White J."/>
            <person name="Yandava C."/>
            <person name="Haas B."/>
            <person name="Nusbaum C."/>
            <person name="Birren B."/>
        </authorList>
    </citation>
    <scope>NUCLEOTIDE SEQUENCE</scope>
    <source>
        <strain evidence="2">ATCC 64411</strain>
    </source>
</reference>
<reference evidence="3" key="4">
    <citation type="journal article" date="2015" name="G3 (Bethesda)">
        <title>Genome sequences of three phytopathogenic species of the Magnaporthaceae family of fungi.</title>
        <authorList>
            <person name="Okagaki L.H."/>
            <person name="Nunes C.C."/>
            <person name="Sailsbery J."/>
            <person name="Clay B."/>
            <person name="Brown D."/>
            <person name="John T."/>
            <person name="Oh Y."/>
            <person name="Young N."/>
            <person name="Fitzgerald M."/>
            <person name="Haas B.J."/>
            <person name="Zeng Q."/>
            <person name="Young S."/>
            <person name="Adiconis X."/>
            <person name="Fan L."/>
            <person name="Levin J.Z."/>
            <person name="Mitchell T.K."/>
            <person name="Okubara P.A."/>
            <person name="Farman M.L."/>
            <person name="Kohn L.M."/>
            <person name="Birren B."/>
            <person name="Ma L.-J."/>
            <person name="Dean R.A."/>
        </authorList>
    </citation>
    <scope>NUCLEOTIDE SEQUENCE</scope>
    <source>
        <strain evidence="3">ATCC 64411 / 73-15</strain>
    </source>
</reference>
<dbReference type="AlphaFoldDB" id="A0A0C4EGK1"/>
<reference evidence="2" key="3">
    <citation type="submission" date="2011-03" db="EMBL/GenBank/DDBJ databases">
        <title>Annotation of Magnaporthe poae ATCC 64411.</title>
        <authorList>
            <person name="Ma L.-J."/>
            <person name="Dead R."/>
            <person name="Young S.K."/>
            <person name="Zeng Q."/>
            <person name="Gargeya S."/>
            <person name="Fitzgerald M."/>
            <person name="Haas B."/>
            <person name="Abouelleil A."/>
            <person name="Alvarado L."/>
            <person name="Arachchi H.M."/>
            <person name="Berlin A."/>
            <person name="Brown A."/>
            <person name="Chapman S.B."/>
            <person name="Chen Z."/>
            <person name="Dunbar C."/>
            <person name="Freedman E."/>
            <person name="Gearin G."/>
            <person name="Gellesch M."/>
            <person name="Goldberg J."/>
            <person name="Griggs A."/>
            <person name="Gujja S."/>
            <person name="Heiman D."/>
            <person name="Howarth C."/>
            <person name="Larson L."/>
            <person name="Lui A."/>
            <person name="MacDonald P.J.P."/>
            <person name="Mehta T."/>
            <person name="Montmayeur A."/>
            <person name="Murphy C."/>
            <person name="Neiman D."/>
            <person name="Pearson M."/>
            <person name="Priest M."/>
            <person name="Roberts A."/>
            <person name="Saif S."/>
            <person name="Shea T."/>
            <person name="Shenoy N."/>
            <person name="Sisk P."/>
            <person name="Stolte C."/>
            <person name="Sykes S."/>
            <person name="Yandava C."/>
            <person name="Wortman J."/>
            <person name="Nusbaum C."/>
            <person name="Birren B."/>
        </authorList>
    </citation>
    <scope>NUCLEOTIDE SEQUENCE</scope>
    <source>
        <strain evidence="2">ATCC 64411</strain>
    </source>
</reference>
<dbReference type="EMBL" id="ADBL01002991">
    <property type="status" value="NOT_ANNOTATED_CDS"/>
    <property type="molecule type" value="Genomic_DNA"/>
</dbReference>
<feature type="compositionally biased region" description="Basic and acidic residues" evidence="1">
    <location>
        <begin position="135"/>
        <end position="151"/>
    </location>
</feature>
<keyword evidence="4" id="KW-1185">Reference proteome</keyword>
<evidence type="ECO:0000313" key="3">
    <source>
        <dbReference type="EnsemblFungi" id="MAPG_11956T0"/>
    </source>
</evidence>
<dbReference type="VEuPathDB" id="FungiDB:MAPG_11956"/>
<name>A0A0C4EGK1_MAGP6</name>
<gene>
    <name evidence="2" type="ORF">MAPG_11956</name>
</gene>
<protein>
    <submittedName>
        <fullName evidence="2 3">Uncharacterized protein</fullName>
    </submittedName>
</protein>
<reference evidence="4" key="1">
    <citation type="submission" date="2010-05" db="EMBL/GenBank/DDBJ databases">
        <title>The genome sequence of Magnaporthe poae strain ATCC 64411.</title>
        <authorList>
            <person name="Ma L.-J."/>
            <person name="Dead R."/>
            <person name="Young S."/>
            <person name="Zeng Q."/>
            <person name="Koehrsen M."/>
            <person name="Alvarado L."/>
            <person name="Berlin A."/>
            <person name="Chapman S.B."/>
            <person name="Chen Z."/>
            <person name="Freedman E."/>
            <person name="Gellesch M."/>
            <person name="Goldberg J."/>
            <person name="Griggs A."/>
            <person name="Gujja S."/>
            <person name="Heilman E.R."/>
            <person name="Heiman D."/>
            <person name="Hepburn T."/>
            <person name="Howarth C."/>
            <person name="Jen D."/>
            <person name="Larson L."/>
            <person name="Mehta T."/>
            <person name="Neiman D."/>
            <person name="Pearson M."/>
            <person name="Roberts A."/>
            <person name="Saif S."/>
            <person name="Shea T."/>
            <person name="Shenoy N."/>
            <person name="Sisk P."/>
            <person name="Stolte C."/>
            <person name="Sykes S."/>
            <person name="Walk T."/>
            <person name="White J."/>
            <person name="Yandava C."/>
            <person name="Haas B."/>
            <person name="Nusbaum C."/>
            <person name="Birren B."/>
        </authorList>
    </citation>
    <scope>NUCLEOTIDE SEQUENCE [LARGE SCALE GENOMIC DNA]</scope>
    <source>
        <strain evidence="4">ATCC 64411 / 73-15</strain>
    </source>
</reference>
<dbReference type="Proteomes" id="UP000011715">
    <property type="component" value="Unassembled WGS sequence"/>
</dbReference>
<feature type="region of interest" description="Disordered" evidence="1">
    <location>
        <begin position="109"/>
        <end position="151"/>
    </location>
</feature>
<evidence type="ECO:0000313" key="2">
    <source>
        <dbReference type="EMBL" id="KLU93017.1"/>
    </source>
</evidence>
<sequence>MQQSIASVPWISFTDGAVDRRCEQVVVNAFRSASESYGRPSLQGRRHSFYPGSAGWAEIMHNNMLISLVERAADRRVLAVEVEGRGLSDLVRIRLHELRVMFELLDSPVSENEGPVSEDDGDPVSGDDCGAVSEVDDRPVFEGDGDEALRD</sequence>